<dbReference type="GO" id="GO:0046983">
    <property type="term" value="F:protein dimerization activity"/>
    <property type="evidence" value="ECO:0007669"/>
    <property type="project" value="InterPro"/>
</dbReference>
<accession>A0A0S2UPD7</accession>
<dbReference type="GO" id="GO:0006351">
    <property type="term" value="P:DNA-templated transcription"/>
    <property type="evidence" value="ECO:0007669"/>
    <property type="project" value="InterPro"/>
</dbReference>
<keyword evidence="2" id="KW-0804">Transcription</keyword>
<dbReference type="SUPFAM" id="SSF47789">
    <property type="entry name" value="C-terminal domain of RNA polymerase alpha subunit"/>
    <property type="match status" value="1"/>
</dbReference>
<sequence>MNNNIFFDYVELISLNFYKVVFKPFICDDFFSNILSNLIRHSIFLNVKGAAITEVSFSKPVNEFSYFPEVEEDILNILLNLKGIIFKLKKDKVFLNLKTSKKIIRANDIKLNKYSKIINKNHIICHLNNKFCLKLKIKVERNKGFIPYNSDKKYKYCLNMKNGILIDANFCPIIRVSYSINSLNDIAYPNLKRLLFFVETNGTISGKQAIIDSIFSFIKNFSNFNNINKFKFDEIVFKDLNINTNLFDANFSFRTIKYLNRINIFDLKDIFYFGKKNLLNVLSFTSKTILEIKKIFKFYKLNFFI</sequence>
<dbReference type="SMART" id="SM00662">
    <property type="entry name" value="RPOLD"/>
    <property type="match status" value="1"/>
</dbReference>
<proteinExistence type="predicted"/>
<feature type="domain" description="DNA-directed RNA polymerase RpoA/D/Rpb3-type" evidence="3">
    <location>
        <begin position="34"/>
        <end position="227"/>
    </location>
</feature>
<evidence type="ECO:0000313" key="5">
    <source>
        <dbReference type="Proteomes" id="UP000055684"/>
    </source>
</evidence>
<dbReference type="Gene3D" id="2.170.120.12">
    <property type="entry name" value="DNA-directed RNA polymerase, insert domain"/>
    <property type="match status" value="1"/>
</dbReference>
<reference evidence="5" key="1">
    <citation type="submission" date="2015-11" db="EMBL/GenBank/DDBJ databases">
        <title>Complete genome sequences of the obligate symbionts Candidatus Sulcia muelleri and Candidatus Nasuia deltocephalinicola from the pestiferous leafhopper, Macrosteles quadripunctulatus (Hemiptera: Cicadellidae).</title>
        <authorList>
            <person name="Bennett G.M."/>
            <person name="Abba S."/>
            <person name="Kube M."/>
            <person name="Marzachi C."/>
        </authorList>
    </citation>
    <scope>NUCLEOTIDE SEQUENCE [LARGE SCALE GENOMIC DNA]</scope>
    <source>
        <strain evidence="5">PUNC</strain>
    </source>
</reference>
<dbReference type="InterPro" id="IPR011263">
    <property type="entry name" value="DNA-dir_RNA_pol_RpoA/D/Rpb3"/>
</dbReference>
<dbReference type="GO" id="GO:0000428">
    <property type="term" value="C:DNA-directed RNA polymerase complex"/>
    <property type="evidence" value="ECO:0007669"/>
    <property type="project" value="UniProtKB-KW"/>
</dbReference>
<name>A0A0S2UPD7_9PROT</name>
<dbReference type="Pfam" id="PF01000">
    <property type="entry name" value="RNA_pol_A_bac"/>
    <property type="match status" value="1"/>
</dbReference>
<dbReference type="OrthoDB" id="9805706at2"/>
<gene>
    <name evidence="4" type="ORF">ASU29_118</name>
</gene>
<dbReference type="InterPro" id="IPR011262">
    <property type="entry name" value="DNA-dir_RNA_pol_insert"/>
</dbReference>
<protein>
    <submittedName>
        <fullName evidence="4">DNA-directed RNA polymerase alpha subunit</fullName>
        <ecNumber evidence="4">2.7.7.6</ecNumber>
    </submittedName>
</protein>
<evidence type="ECO:0000256" key="2">
    <source>
        <dbReference type="ARBA" id="ARBA00023163"/>
    </source>
</evidence>
<keyword evidence="1 4" id="KW-0240">DNA-directed RNA polymerase</keyword>
<dbReference type="GO" id="GO:0003899">
    <property type="term" value="F:DNA-directed RNA polymerase activity"/>
    <property type="evidence" value="ECO:0007669"/>
    <property type="project" value="UniProtKB-EC"/>
</dbReference>
<keyword evidence="4" id="KW-0548">Nucleotidyltransferase</keyword>
<organism evidence="4 5">
    <name type="scientific">Candidatus Nasuia deltocephalincola</name>
    <dbReference type="NCBI Taxonomy" id="1160784"/>
    <lineage>
        <taxon>Bacteria</taxon>
        <taxon>Pseudomonadati</taxon>
        <taxon>Pseudomonadota</taxon>
        <taxon>Betaproteobacteria</taxon>
        <taxon>Candidatus Nasuia</taxon>
    </lineage>
</organism>
<evidence type="ECO:0000259" key="3">
    <source>
        <dbReference type="SMART" id="SM00662"/>
    </source>
</evidence>
<dbReference type="Gene3D" id="3.30.1360.10">
    <property type="entry name" value="RNA polymerase, RBP11-like subunit"/>
    <property type="match status" value="1"/>
</dbReference>
<dbReference type="InterPro" id="IPR036603">
    <property type="entry name" value="RBP11-like"/>
</dbReference>
<dbReference type="SUPFAM" id="SSF55257">
    <property type="entry name" value="RBP11-like subunits of RNA polymerase"/>
    <property type="match status" value="1"/>
</dbReference>
<dbReference type="Proteomes" id="UP000055684">
    <property type="component" value="Chromosome"/>
</dbReference>
<evidence type="ECO:0000256" key="1">
    <source>
        <dbReference type="ARBA" id="ARBA00022478"/>
    </source>
</evidence>
<evidence type="ECO:0000313" key="4">
    <source>
        <dbReference type="EMBL" id="ALP70031.1"/>
    </source>
</evidence>
<reference evidence="4 5" key="2">
    <citation type="journal article" date="2016" name="Genome Announc.">
        <title>Complete Genome Sequences of the Obligate Symbionts 'Candidatus Sulcia muelleri' and 'Ca. Nasuia deltocephalinicola' from the Pestiferous Leafhopper Macrosteles quadripunctulatus (Hemiptera: Cicadellidae).</title>
        <authorList>
            <person name="Bennett G.M."/>
            <person name="Abba S."/>
            <person name="Kube M."/>
            <person name="Marzachi C."/>
        </authorList>
    </citation>
    <scope>NUCLEOTIDE SEQUENCE [LARGE SCALE GENOMIC DNA]</scope>
    <source>
        <strain evidence="4 5">PUNC</strain>
    </source>
</reference>
<dbReference type="InterPro" id="IPR036643">
    <property type="entry name" value="RNApol_insert_sf"/>
</dbReference>
<dbReference type="EMBL" id="CP013211">
    <property type="protein sequence ID" value="ALP70031.1"/>
    <property type="molecule type" value="Genomic_DNA"/>
</dbReference>
<dbReference type="AlphaFoldDB" id="A0A0S2UPD7"/>
<keyword evidence="4" id="KW-0808">Transferase</keyword>
<dbReference type="SUPFAM" id="SSF56553">
    <property type="entry name" value="Insert subdomain of RNA polymerase alpha subunit"/>
    <property type="match status" value="1"/>
</dbReference>
<dbReference type="EC" id="2.7.7.6" evidence="4"/>